<accession>A0A4Z1HX93</accession>
<dbReference type="EMBL" id="PQXN01000168">
    <property type="protein sequence ID" value="TGO51130.1"/>
    <property type="molecule type" value="Genomic_DNA"/>
</dbReference>
<dbReference type="GO" id="GO:0016616">
    <property type="term" value="F:oxidoreductase activity, acting on the CH-OH group of donors, NAD or NADP as acceptor"/>
    <property type="evidence" value="ECO:0007669"/>
    <property type="project" value="InterPro"/>
</dbReference>
<dbReference type="InterPro" id="IPR002225">
    <property type="entry name" value="3Beta_OHSteriod_DH/Estase"/>
</dbReference>
<evidence type="ECO:0000259" key="1">
    <source>
        <dbReference type="Pfam" id="PF01073"/>
    </source>
</evidence>
<feature type="domain" description="3-beta hydroxysteroid dehydrogenase/isomerase" evidence="1">
    <location>
        <begin position="12"/>
        <end position="73"/>
    </location>
</feature>
<dbReference type="Proteomes" id="UP000297527">
    <property type="component" value="Unassembled WGS sequence"/>
</dbReference>
<keyword evidence="3" id="KW-1185">Reference proteome</keyword>
<protein>
    <recommendedName>
        <fullName evidence="1">3-beta hydroxysteroid dehydrogenase/isomerase domain-containing protein</fullName>
    </recommendedName>
</protein>
<organism evidence="2 3">
    <name type="scientific">Botryotinia convoluta</name>
    <dbReference type="NCBI Taxonomy" id="54673"/>
    <lineage>
        <taxon>Eukaryota</taxon>
        <taxon>Fungi</taxon>
        <taxon>Dikarya</taxon>
        <taxon>Ascomycota</taxon>
        <taxon>Pezizomycotina</taxon>
        <taxon>Leotiomycetes</taxon>
        <taxon>Helotiales</taxon>
        <taxon>Sclerotiniaceae</taxon>
        <taxon>Botryotinia</taxon>
    </lineage>
</organism>
<proteinExistence type="predicted"/>
<reference evidence="2 3" key="1">
    <citation type="submission" date="2017-12" db="EMBL/GenBank/DDBJ databases">
        <title>Comparative genomics of Botrytis spp.</title>
        <authorList>
            <person name="Valero-Jimenez C.A."/>
            <person name="Tapia P."/>
            <person name="Veloso J."/>
            <person name="Silva-Moreno E."/>
            <person name="Staats M."/>
            <person name="Valdes J.H."/>
            <person name="Van Kan J.A.L."/>
        </authorList>
    </citation>
    <scope>NUCLEOTIDE SEQUENCE [LARGE SCALE GENOMIC DNA]</scope>
    <source>
        <strain evidence="2 3">MUCL11595</strain>
    </source>
</reference>
<comment type="caution">
    <text evidence="2">The sequence shown here is derived from an EMBL/GenBank/DDBJ whole genome shotgun (WGS) entry which is preliminary data.</text>
</comment>
<evidence type="ECO:0000313" key="2">
    <source>
        <dbReference type="EMBL" id="TGO51130.1"/>
    </source>
</evidence>
<dbReference type="SUPFAM" id="SSF51735">
    <property type="entry name" value="NAD(P)-binding Rossmann-fold domains"/>
    <property type="match status" value="1"/>
</dbReference>
<dbReference type="OrthoDB" id="10058185at2759"/>
<sequence>MISSPSQNSMLLIGGSGCLGHHIVRQLIEDPEVSHTSVFDINTQNHQVNGVKYLEGNLRSRETVLKAIQEIDAC</sequence>
<dbReference type="InterPro" id="IPR036291">
    <property type="entry name" value="NAD(P)-bd_dom_sf"/>
</dbReference>
<gene>
    <name evidence="2" type="ORF">BCON_0168g00150</name>
</gene>
<dbReference type="GO" id="GO:0006694">
    <property type="term" value="P:steroid biosynthetic process"/>
    <property type="evidence" value="ECO:0007669"/>
    <property type="project" value="InterPro"/>
</dbReference>
<evidence type="ECO:0000313" key="3">
    <source>
        <dbReference type="Proteomes" id="UP000297527"/>
    </source>
</evidence>
<name>A0A4Z1HX93_9HELO</name>
<dbReference type="AlphaFoldDB" id="A0A4Z1HX93"/>
<dbReference type="Pfam" id="PF01073">
    <property type="entry name" value="3Beta_HSD"/>
    <property type="match status" value="1"/>
</dbReference>
<dbReference type="Gene3D" id="3.40.50.720">
    <property type="entry name" value="NAD(P)-binding Rossmann-like Domain"/>
    <property type="match status" value="1"/>
</dbReference>